<evidence type="ECO:0000313" key="3">
    <source>
        <dbReference type="Proteomes" id="UP001590951"/>
    </source>
</evidence>
<name>A0ABR4B9Y8_9LECA</name>
<feature type="region of interest" description="Disordered" evidence="1">
    <location>
        <begin position="16"/>
        <end position="38"/>
    </location>
</feature>
<proteinExistence type="predicted"/>
<reference evidence="2 3" key="1">
    <citation type="submission" date="2024-09" db="EMBL/GenBank/DDBJ databases">
        <title>Rethinking Asexuality: The Enigmatic Case of Functional Sexual Genes in Lepraria (Stereocaulaceae).</title>
        <authorList>
            <person name="Doellman M."/>
            <person name="Sun Y."/>
            <person name="Barcenas-Pena A."/>
            <person name="Lumbsch H.T."/>
            <person name="Grewe F."/>
        </authorList>
    </citation>
    <scope>NUCLEOTIDE SEQUENCE [LARGE SCALE GENOMIC DNA]</scope>
    <source>
        <strain evidence="2 3">Grewe 0041</strain>
    </source>
</reference>
<dbReference type="Proteomes" id="UP001590951">
    <property type="component" value="Unassembled WGS sequence"/>
</dbReference>
<protein>
    <submittedName>
        <fullName evidence="2">Uncharacterized protein</fullName>
    </submittedName>
</protein>
<evidence type="ECO:0000313" key="2">
    <source>
        <dbReference type="EMBL" id="KAL2053659.1"/>
    </source>
</evidence>
<evidence type="ECO:0000256" key="1">
    <source>
        <dbReference type="SAM" id="MobiDB-lite"/>
    </source>
</evidence>
<comment type="caution">
    <text evidence="2">The sequence shown here is derived from an EMBL/GenBank/DDBJ whole genome shotgun (WGS) entry which is preliminary data.</text>
</comment>
<gene>
    <name evidence="2" type="ORF">ABVK25_005963</name>
</gene>
<sequence length="141" mass="15799">MHKLSWENQVLYFGSSYSEKKSQPPQSSSQSRGLAQETQLFQDFASGGHVESDKNLRALAERENAAARHRKLDTQNLVSFDDATDEDVLARGLDYVKPVYTKSNGQGGTRGVCGRVPLRCQGQKMQARRSSRKVVCWVYEG</sequence>
<accession>A0ABR4B9Y8</accession>
<dbReference type="EMBL" id="JBHFEH010000019">
    <property type="protein sequence ID" value="KAL2053659.1"/>
    <property type="molecule type" value="Genomic_DNA"/>
</dbReference>
<keyword evidence="3" id="KW-1185">Reference proteome</keyword>
<organism evidence="2 3">
    <name type="scientific">Lepraria finkii</name>
    <dbReference type="NCBI Taxonomy" id="1340010"/>
    <lineage>
        <taxon>Eukaryota</taxon>
        <taxon>Fungi</taxon>
        <taxon>Dikarya</taxon>
        <taxon>Ascomycota</taxon>
        <taxon>Pezizomycotina</taxon>
        <taxon>Lecanoromycetes</taxon>
        <taxon>OSLEUM clade</taxon>
        <taxon>Lecanoromycetidae</taxon>
        <taxon>Lecanorales</taxon>
        <taxon>Lecanorineae</taxon>
        <taxon>Stereocaulaceae</taxon>
        <taxon>Lepraria</taxon>
    </lineage>
</organism>